<reference evidence="18" key="1">
    <citation type="submission" date="2018-08" db="EMBL/GenBank/DDBJ databases">
        <authorList>
            <person name="Blom J."/>
        </authorList>
    </citation>
    <scope>NUCLEOTIDE SEQUENCE [LARGE SCALE GENOMIC DNA]</scope>
    <source>
        <strain evidence="18">CCOS 865</strain>
    </source>
</reference>
<dbReference type="EMBL" id="UNOZ01000017">
    <property type="protein sequence ID" value="SYX90193.1"/>
    <property type="molecule type" value="Genomic_DNA"/>
</dbReference>
<dbReference type="Gene3D" id="2.170.130.10">
    <property type="entry name" value="TonB-dependent receptor, plug domain"/>
    <property type="match status" value="1"/>
</dbReference>
<evidence type="ECO:0000256" key="4">
    <source>
        <dbReference type="ARBA" id="ARBA00022452"/>
    </source>
</evidence>
<dbReference type="PROSITE" id="PS52016">
    <property type="entry name" value="TONB_DEPENDENT_REC_3"/>
    <property type="match status" value="1"/>
</dbReference>
<evidence type="ECO:0000256" key="2">
    <source>
        <dbReference type="ARBA" id="ARBA00009810"/>
    </source>
</evidence>
<evidence type="ECO:0000256" key="7">
    <source>
        <dbReference type="ARBA" id="ARBA00022729"/>
    </source>
</evidence>
<proteinExistence type="inferred from homology"/>
<keyword evidence="12 17" id="KW-0675">Receptor</keyword>
<evidence type="ECO:0000256" key="3">
    <source>
        <dbReference type="ARBA" id="ARBA00022448"/>
    </source>
</evidence>
<comment type="subcellular location">
    <subcellularLocation>
        <location evidence="1 14">Cell outer membrane</location>
        <topology evidence="1 14">Multi-pass membrane protein</topology>
    </subcellularLocation>
</comment>
<dbReference type="CDD" id="cd01347">
    <property type="entry name" value="ligand_gated_channel"/>
    <property type="match status" value="1"/>
</dbReference>
<dbReference type="Gene3D" id="3.55.50.30">
    <property type="match status" value="1"/>
</dbReference>
<evidence type="ECO:0000256" key="5">
    <source>
        <dbReference type="ARBA" id="ARBA00022496"/>
    </source>
</evidence>
<dbReference type="SUPFAM" id="SSF56935">
    <property type="entry name" value="Porins"/>
    <property type="match status" value="1"/>
</dbReference>
<evidence type="ECO:0000256" key="8">
    <source>
        <dbReference type="ARBA" id="ARBA00023004"/>
    </source>
</evidence>
<dbReference type="Pfam" id="PF00593">
    <property type="entry name" value="TonB_dep_Rec_b-barrel"/>
    <property type="match status" value="1"/>
</dbReference>
<organism evidence="17 18">
    <name type="scientific">Pseudomonas reidholzensis</name>
    <dbReference type="NCBI Taxonomy" id="1785162"/>
    <lineage>
        <taxon>Bacteria</taxon>
        <taxon>Pseudomonadati</taxon>
        <taxon>Pseudomonadota</taxon>
        <taxon>Gammaproteobacteria</taxon>
        <taxon>Pseudomonadales</taxon>
        <taxon>Pseudomonadaceae</taxon>
        <taxon>Pseudomonas</taxon>
    </lineage>
</organism>
<dbReference type="InterPro" id="IPR037066">
    <property type="entry name" value="Plug_dom_sf"/>
</dbReference>
<evidence type="ECO:0000256" key="9">
    <source>
        <dbReference type="ARBA" id="ARBA00023065"/>
    </source>
</evidence>
<dbReference type="AlphaFoldDB" id="A0A383RTR6"/>
<dbReference type="InterPro" id="IPR036942">
    <property type="entry name" value="Beta-barrel_TonB_sf"/>
</dbReference>
<dbReference type="PANTHER" id="PTHR32552">
    <property type="entry name" value="FERRICHROME IRON RECEPTOR-RELATED"/>
    <property type="match status" value="1"/>
</dbReference>
<dbReference type="InterPro" id="IPR012910">
    <property type="entry name" value="Plug_dom"/>
</dbReference>
<evidence type="ECO:0000256" key="10">
    <source>
        <dbReference type="ARBA" id="ARBA00023077"/>
    </source>
</evidence>
<sequence length="816" mass="88742">MHRPHAVLAILIPLASVAGISWSTTTLAAETRIGQTRAYNVAPGTLAETLSRFASVSGLALSFDAARVKGLNSPGLVGQYTVDSGFATLLAGSGLQAARQANGAYVLIGAGKDGNALELGATNVDALGLGQTTEATGSYTTGITASATKLPLTLRETPQSVTVVTRQQMDDQGSQDIGDVLRNTPGITQQAYDSERMEYSARGFAITNYQYDGVNSIYDGVYDEGTTHVDMATYDRVEVIKGATGLMTGSGDPSATVNLVRKKPTATFKGSISASAGSWDDYRTEADLSGPLNDSGSVRGRVVGAYQDRKSYQDHYQQKKDVFYGILEADVTPDTLLTFGLDKQSVTPRGSSWTGNPVYFADGSRTDFSRSFNPGADWSRRDFDSTTYFASLEQGLANDWKLKFSLDQKTTDHDTRLASASGGNPDPVTGEGMFLYWGRWEGHRVQNTADINVTGPFSLGGRQHELVAGVMASHSRQTGATFDTSAFSLVPGSIFDWDGELAEQQFPKNGKYERTQSQNGVYLATRLRPTDDLSVILGSRLSTFKYNEDYRYSAGDGANDTHASYQQHGVVTPYAGVVYDLDEVYSVYASYTAIYQPQIYKDSNGATLEPVEGDSYETGLKAAYLDGKLNASLALFRIEQDNVAQSIGTNPQTNEGIYKAIDGATTQGIELELAGELTPGWNLSAGYTYARTRDKEQQRIYGYPLSTTKPEHVVRLFTSYRLPGALDQVTVGGGMSYQSSFYGQIYSAPAGDYTRIKQGGYSQFDLMTRYQYNQHLSFTVNANNVTDKRYLSGLGNFDTTYYGEPRNVMLTSKWEF</sequence>
<keyword evidence="3 14" id="KW-0813">Transport</keyword>
<evidence type="ECO:0000256" key="14">
    <source>
        <dbReference type="PROSITE-ProRule" id="PRU01360"/>
    </source>
</evidence>
<dbReference type="FunFam" id="2.170.130.10:FF:000010">
    <property type="entry name" value="Ferripyoverdine receptor"/>
    <property type="match status" value="1"/>
</dbReference>
<dbReference type="SMART" id="SM00965">
    <property type="entry name" value="STN"/>
    <property type="match status" value="1"/>
</dbReference>
<evidence type="ECO:0000256" key="12">
    <source>
        <dbReference type="ARBA" id="ARBA00023170"/>
    </source>
</evidence>
<evidence type="ECO:0000256" key="13">
    <source>
        <dbReference type="ARBA" id="ARBA00023237"/>
    </source>
</evidence>
<keyword evidence="4 14" id="KW-1134">Transmembrane beta strand</keyword>
<dbReference type="OrthoDB" id="8663017at2"/>
<evidence type="ECO:0000256" key="1">
    <source>
        <dbReference type="ARBA" id="ARBA00004571"/>
    </source>
</evidence>
<feature type="domain" description="Secretin/TonB short N-terminal" evidence="16">
    <location>
        <begin position="59"/>
        <end position="110"/>
    </location>
</feature>
<keyword evidence="7" id="KW-0732">Signal</keyword>
<dbReference type="Gene3D" id="2.40.170.20">
    <property type="entry name" value="TonB-dependent receptor, beta-barrel domain"/>
    <property type="match status" value="1"/>
</dbReference>
<evidence type="ECO:0000313" key="17">
    <source>
        <dbReference type="EMBL" id="SYX90193.1"/>
    </source>
</evidence>
<keyword evidence="11 14" id="KW-0472">Membrane</keyword>
<dbReference type="NCBIfam" id="TIGR01783">
    <property type="entry name" value="TonB-siderophor"/>
    <property type="match status" value="1"/>
</dbReference>
<evidence type="ECO:0000313" key="18">
    <source>
        <dbReference type="Proteomes" id="UP000263595"/>
    </source>
</evidence>
<dbReference type="GO" id="GO:0015891">
    <property type="term" value="P:siderophore transport"/>
    <property type="evidence" value="ECO:0007669"/>
    <property type="project" value="InterPro"/>
</dbReference>
<dbReference type="RefSeq" id="WP_119141196.1">
    <property type="nucleotide sequence ID" value="NZ_CBCSFL010000017.1"/>
</dbReference>
<accession>A0A383RTR6</accession>
<dbReference type="InterPro" id="IPR011662">
    <property type="entry name" value="Secretin/TonB_short_N"/>
</dbReference>
<keyword evidence="10 15" id="KW-0798">TonB box</keyword>
<dbReference type="InterPro" id="IPR010105">
    <property type="entry name" value="TonB_sidphr_rcpt"/>
</dbReference>
<keyword evidence="6 14" id="KW-0812">Transmembrane</keyword>
<dbReference type="PANTHER" id="PTHR32552:SF74">
    <property type="entry name" value="HYDROXAMATE SIDEROPHORE RECEPTOR FHUE"/>
    <property type="match status" value="1"/>
</dbReference>
<keyword evidence="13 14" id="KW-0998">Cell outer membrane</keyword>
<keyword evidence="9" id="KW-0406">Ion transport</keyword>
<comment type="similarity">
    <text evidence="2 14 15">Belongs to the TonB-dependent receptor family.</text>
</comment>
<name>A0A383RTR6_9PSED</name>
<keyword evidence="8" id="KW-0408">Iron</keyword>
<dbReference type="Pfam" id="PF07715">
    <property type="entry name" value="Plug"/>
    <property type="match status" value="1"/>
</dbReference>
<dbReference type="GO" id="GO:0009279">
    <property type="term" value="C:cell outer membrane"/>
    <property type="evidence" value="ECO:0007669"/>
    <property type="project" value="UniProtKB-SubCell"/>
</dbReference>
<dbReference type="Pfam" id="PF07660">
    <property type="entry name" value="STN"/>
    <property type="match status" value="1"/>
</dbReference>
<dbReference type="Proteomes" id="UP000263595">
    <property type="component" value="Unassembled WGS sequence"/>
</dbReference>
<evidence type="ECO:0000259" key="16">
    <source>
        <dbReference type="SMART" id="SM00965"/>
    </source>
</evidence>
<evidence type="ECO:0000256" key="11">
    <source>
        <dbReference type="ARBA" id="ARBA00023136"/>
    </source>
</evidence>
<dbReference type="InterPro" id="IPR039426">
    <property type="entry name" value="TonB-dep_rcpt-like"/>
</dbReference>
<keyword evidence="18" id="KW-1185">Reference proteome</keyword>
<dbReference type="InterPro" id="IPR000531">
    <property type="entry name" value="Beta-barrel_TonB"/>
</dbReference>
<dbReference type="GO" id="GO:0038023">
    <property type="term" value="F:signaling receptor activity"/>
    <property type="evidence" value="ECO:0007669"/>
    <property type="project" value="InterPro"/>
</dbReference>
<gene>
    <name evidence="17" type="primary">fpvA</name>
    <name evidence="17" type="ORF">CCOS865_02459</name>
</gene>
<evidence type="ECO:0000256" key="15">
    <source>
        <dbReference type="RuleBase" id="RU003357"/>
    </source>
</evidence>
<keyword evidence="5" id="KW-0410">Iron transport</keyword>
<protein>
    <submittedName>
        <fullName evidence="17">Ferripyoverdine receptor</fullName>
    </submittedName>
</protein>
<dbReference type="GO" id="GO:0015344">
    <property type="term" value="F:siderophore uptake transmembrane transporter activity"/>
    <property type="evidence" value="ECO:0007669"/>
    <property type="project" value="TreeGrafter"/>
</dbReference>
<evidence type="ECO:0000256" key="6">
    <source>
        <dbReference type="ARBA" id="ARBA00022692"/>
    </source>
</evidence>